<evidence type="ECO:0000256" key="1">
    <source>
        <dbReference type="SAM" id="MobiDB-lite"/>
    </source>
</evidence>
<dbReference type="Proteomes" id="UP001345827">
    <property type="component" value="Unassembled WGS sequence"/>
</dbReference>
<dbReference type="Pfam" id="PF01266">
    <property type="entry name" value="DAO"/>
    <property type="match status" value="1"/>
</dbReference>
<feature type="compositionally biased region" description="Low complexity" evidence="1">
    <location>
        <begin position="63"/>
        <end position="88"/>
    </location>
</feature>
<evidence type="ECO:0000313" key="4">
    <source>
        <dbReference type="Proteomes" id="UP001345827"/>
    </source>
</evidence>
<protein>
    <recommendedName>
        <fullName evidence="2">FAD dependent oxidoreductase domain-containing protein</fullName>
    </recommendedName>
</protein>
<name>A0AAV9Q422_9PEZI</name>
<dbReference type="SUPFAM" id="SSF51905">
    <property type="entry name" value="FAD/NAD(P)-binding domain"/>
    <property type="match status" value="2"/>
</dbReference>
<evidence type="ECO:0000313" key="3">
    <source>
        <dbReference type="EMBL" id="KAK5535318.1"/>
    </source>
</evidence>
<feature type="region of interest" description="Disordered" evidence="1">
    <location>
        <begin position="63"/>
        <end position="100"/>
    </location>
</feature>
<feature type="compositionally biased region" description="Pro residues" evidence="1">
    <location>
        <begin position="89"/>
        <end position="99"/>
    </location>
</feature>
<organism evidence="3 4">
    <name type="scientific">Vermiconidia calcicola</name>
    <dbReference type="NCBI Taxonomy" id="1690605"/>
    <lineage>
        <taxon>Eukaryota</taxon>
        <taxon>Fungi</taxon>
        <taxon>Dikarya</taxon>
        <taxon>Ascomycota</taxon>
        <taxon>Pezizomycotina</taxon>
        <taxon>Dothideomycetes</taxon>
        <taxon>Dothideomycetidae</taxon>
        <taxon>Mycosphaerellales</taxon>
        <taxon>Extremaceae</taxon>
        <taxon>Vermiconidia</taxon>
    </lineage>
</organism>
<dbReference type="Gene3D" id="3.30.9.10">
    <property type="entry name" value="D-Amino Acid Oxidase, subunit A, domain 2"/>
    <property type="match status" value="1"/>
</dbReference>
<dbReference type="EMBL" id="JAXLQG010000010">
    <property type="protein sequence ID" value="KAK5535318.1"/>
    <property type="molecule type" value="Genomic_DNA"/>
</dbReference>
<dbReference type="InterPro" id="IPR006076">
    <property type="entry name" value="FAD-dep_OxRdtase"/>
</dbReference>
<dbReference type="AlphaFoldDB" id="A0AAV9Q422"/>
<dbReference type="InterPro" id="IPR036188">
    <property type="entry name" value="FAD/NAD-bd_sf"/>
</dbReference>
<feature type="domain" description="FAD dependent oxidoreductase" evidence="2">
    <location>
        <begin position="99"/>
        <end position="482"/>
    </location>
</feature>
<dbReference type="Gene3D" id="3.50.50.60">
    <property type="entry name" value="FAD/NAD(P)-binding domain"/>
    <property type="match status" value="1"/>
</dbReference>
<dbReference type="PANTHER" id="PTHR13847">
    <property type="entry name" value="SARCOSINE DEHYDROGENASE-RELATED"/>
    <property type="match status" value="1"/>
</dbReference>
<accession>A0AAV9Q422</accession>
<reference evidence="3 4" key="1">
    <citation type="submission" date="2023-06" db="EMBL/GenBank/DDBJ databases">
        <title>Black Yeasts Isolated from many extreme environments.</title>
        <authorList>
            <person name="Coleine C."/>
            <person name="Stajich J.E."/>
            <person name="Selbmann L."/>
        </authorList>
    </citation>
    <scope>NUCLEOTIDE SEQUENCE [LARGE SCALE GENOMIC DNA]</scope>
    <source>
        <strain evidence="3 4">CCFEE 5887</strain>
    </source>
</reference>
<gene>
    <name evidence="3" type="ORF">LTR25_006326</name>
</gene>
<keyword evidence="4" id="KW-1185">Reference proteome</keyword>
<dbReference type="GO" id="GO:0005737">
    <property type="term" value="C:cytoplasm"/>
    <property type="evidence" value="ECO:0007669"/>
    <property type="project" value="TreeGrafter"/>
</dbReference>
<sequence>MPLPHRSPMSSYWLSSHAYPPETDLSRHRTTPELPAEVDVAIIGSGFSGAAMAYYILKGEEQSSSSASSPSSGSGINSSSGGSDTTPTTPSPPPPPPPSVLILEAREACSGATGRNGGHVKPDLYFNAALYSKHYGPRMAAELTEFETRQVFDIKKLVEQERIECDFELTRTIDVYTDERVAGPVVEAYMRMKESEGYEFAQDLHFIPGERGRAEQVSGVKGALCAFSYTAASLWPWKLVMGLLGRVVGMGGNLQTNTVVLGVEREGEGDGAGRWVLRTERGEVRAKTLVVTTNAYTGTLLKEFEGKITPARGVACRIATSTSGKHEGDGDGEDVGAVEGVGDGKDVGVRLVRPPPHLNNTYSMRFGPQEYDYLISRTDGSIVVGGAKQAVLLDDSYWRDNTDDSQLIPGAREYFTGYMQRHFHGWEGTDAQITDIWTGIMGYSADLMPWVGEVPNRKGVFVSAGFTGHGMPRILGCAEAVAGLVRDRMRGHGQGKDGMQGMQGTKAPRPYWVTKERLEEERDISREYMAGGRAKEGTNTTKL</sequence>
<comment type="caution">
    <text evidence="3">The sequence shown here is derived from an EMBL/GenBank/DDBJ whole genome shotgun (WGS) entry which is preliminary data.</text>
</comment>
<proteinExistence type="predicted"/>
<dbReference type="PANTHER" id="PTHR13847:SF279">
    <property type="entry name" value="FAD DEPENDENT OXIDOREDUCTASE DOMAIN-CONTAINING PROTEIN-RELATED"/>
    <property type="match status" value="1"/>
</dbReference>
<evidence type="ECO:0000259" key="2">
    <source>
        <dbReference type="Pfam" id="PF01266"/>
    </source>
</evidence>